<reference evidence="3 4" key="2">
    <citation type="submission" date="2019-01" db="EMBL/GenBank/DDBJ databases">
        <title>The decoding of complex shrimp genome reveals the adaptation for benthos swimmer, frequently molting mechanism and breeding impact on genome.</title>
        <authorList>
            <person name="Sun Y."/>
            <person name="Gao Y."/>
            <person name="Yu Y."/>
        </authorList>
    </citation>
    <scope>NUCLEOTIDE SEQUENCE [LARGE SCALE GENOMIC DNA]</scope>
    <source>
        <tissue evidence="3">Muscle</tissue>
    </source>
</reference>
<dbReference type="STRING" id="6689.A0A3R7QY33"/>
<dbReference type="Gene3D" id="3.90.226.10">
    <property type="entry name" value="2-enoyl-CoA Hydratase, Chain A, domain 1"/>
    <property type="match status" value="1"/>
</dbReference>
<dbReference type="Gene3D" id="1.10.287.2460">
    <property type="match status" value="1"/>
</dbReference>
<sequence length="279" mass="30021">MTSSNIENVSENRDLVLVDHIGEITTIGINRPEKRNCINTPAATALLQAFQDFDKDESSKVAVLYGVGGNFCAGYDLEEVSKKPPVHLSSYGQGPMGPSRYETSKPVIAAVEGFAVAGGLELALWCDLRVVEETAVMGVFCRRFGVPLIDGGTVRLPAIVGLGRAMDLILTGRPIKGSEALDWGLANRLVACGTAVGQAVNLAQSLVKFPQECLRADRQSALYATFSASSMQDALRYEHENGIPVIMKESVHGAQKFVDGIGRHGKFHLDAKLHPKSKI</sequence>
<dbReference type="EMBL" id="QCYY01000779">
    <property type="protein sequence ID" value="ROT82744.1"/>
    <property type="molecule type" value="Genomic_DNA"/>
</dbReference>
<evidence type="ECO:0000256" key="1">
    <source>
        <dbReference type="ARBA" id="ARBA00005254"/>
    </source>
</evidence>
<organism evidence="3 4">
    <name type="scientific">Penaeus vannamei</name>
    <name type="common">Whiteleg shrimp</name>
    <name type="synonym">Litopenaeus vannamei</name>
    <dbReference type="NCBI Taxonomy" id="6689"/>
    <lineage>
        <taxon>Eukaryota</taxon>
        <taxon>Metazoa</taxon>
        <taxon>Ecdysozoa</taxon>
        <taxon>Arthropoda</taxon>
        <taxon>Crustacea</taxon>
        <taxon>Multicrustacea</taxon>
        <taxon>Malacostraca</taxon>
        <taxon>Eumalacostraca</taxon>
        <taxon>Eucarida</taxon>
        <taxon>Decapoda</taxon>
        <taxon>Dendrobranchiata</taxon>
        <taxon>Penaeoidea</taxon>
        <taxon>Penaeidae</taxon>
        <taxon>Penaeus</taxon>
    </lineage>
</organism>
<accession>A0A3R7QY33</accession>
<dbReference type="InterPro" id="IPR001753">
    <property type="entry name" value="Enoyl-CoA_hydra/iso"/>
</dbReference>
<evidence type="ECO:0000313" key="4">
    <source>
        <dbReference type="Proteomes" id="UP000283509"/>
    </source>
</evidence>
<dbReference type="PANTHER" id="PTHR43802">
    <property type="entry name" value="ENOYL-COA HYDRATASE"/>
    <property type="match status" value="1"/>
</dbReference>
<dbReference type="SUPFAM" id="SSF52096">
    <property type="entry name" value="ClpP/crotonase"/>
    <property type="match status" value="1"/>
</dbReference>
<keyword evidence="4" id="KW-1185">Reference proteome</keyword>
<dbReference type="NCBIfam" id="NF006108">
    <property type="entry name" value="PRK08259.1"/>
    <property type="match status" value="1"/>
</dbReference>
<dbReference type="InterPro" id="IPR018376">
    <property type="entry name" value="Enoyl-CoA_hyd/isom_CS"/>
</dbReference>
<dbReference type="CDD" id="cd06558">
    <property type="entry name" value="crotonase-like"/>
    <property type="match status" value="1"/>
</dbReference>
<protein>
    <recommendedName>
        <fullName evidence="5">Carnitinyl-CoA dehydratase</fullName>
    </recommendedName>
</protein>
<evidence type="ECO:0000313" key="3">
    <source>
        <dbReference type="EMBL" id="ROT82744.1"/>
    </source>
</evidence>
<dbReference type="PANTHER" id="PTHR43802:SF1">
    <property type="entry name" value="IP11341P-RELATED"/>
    <property type="match status" value="1"/>
</dbReference>
<dbReference type="AlphaFoldDB" id="A0A3R7QY33"/>
<reference evidence="3 4" key="1">
    <citation type="submission" date="2018-04" db="EMBL/GenBank/DDBJ databases">
        <authorList>
            <person name="Zhang X."/>
            <person name="Yuan J."/>
            <person name="Li F."/>
            <person name="Xiang J."/>
        </authorList>
    </citation>
    <scope>NUCLEOTIDE SEQUENCE [LARGE SCALE GENOMIC DNA]</scope>
    <source>
        <tissue evidence="3">Muscle</tissue>
    </source>
</reference>
<gene>
    <name evidence="3" type="ORF">C7M84_024076</name>
</gene>
<dbReference type="PROSITE" id="PS00166">
    <property type="entry name" value="ENOYL_COA_HYDRATASE"/>
    <property type="match status" value="1"/>
</dbReference>
<dbReference type="OrthoDB" id="448450at2759"/>
<dbReference type="Pfam" id="PF00378">
    <property type="entry name" value="ECH_1"/>
    <property type="match status" value="1"/>
</dbReference>
<proteinExistence type="inferred from homology"/>
<comment type="caution">
    <text evidence="3">The sequence shown here is derived from an EMBL/GenBank/DDBJ whole genome shotgun (WGS) entry which is preliminary data.</text>
</comment>
<dbReference type="InterPro" id="IPR029045">
    <property type="entry name" value="ClpP/crotonase-like_dom_sf"/>
</dbReference>
<dbReference type="GO" id="GO:0003824">
    <property type="term" value="F:catalytic activity"/>
    <property type="evidence" value="ECO:0007669"/>
    <property type="project" value="InterPro"/>
</dbReference>
<comment type="similarity">
    <text evidence="1 2">Belongs to the enoyl-CoA hydratase/isomerase family.</text>
</comment>
<evidence type="ECO:0008006" key="5">
    <source>
        <dbReference type="Google" id="ProtNLM"/>
    </source>
</evidence>
<evidence type="ECO:0000256" key="2">
    <source>
        <dbReference type="RuleBase" id="RU003707"/>
    </source>
</evidence>
<name>A0A3R7QY33_PENVA</name>
<dbReference type="Proteomes" id="UP000283509">
    <property type="component" value="Unassembled WGS sequence"/>
</dbReference>